<organism evidence="3 4">
    <name type="scientific">Batrachochytrium salamandrivorans</name>
    <dbReference type="NCBI Taxonomy" id="1357716"/>
    <lineage>
        <taxon>Eukaryota</taxon>
        <taxon>Fungi</taxon>
        <taxon>Fungi incertae sedis</taxon>
        <taxon>Chytridiomycota</taxon>
        <taxon>Chytridiomycota incertae sedis</taxon>
        <taxon>Chytridiomycetes</taxon>
        <taxon>Rhizophydiales</taxon>
        <taxon>Rhizophydiales incertae sedis</taxon>
        <taxon>Batrachochytrium</taxon>
    </lineage>
</organism>
<dbReference type="Gene3D" id="3.90.226.10">
    <property type="entry name" value="2-enoyl-CoA Hydratase, Chain A, domain 1"/>
    <property type="match status" value="1"/>
</dbReference>
<name>A0ABQ8F0U6_9FUNG</name>
<dbReference type="EMBL" id="JAFCIX010000438">
    <property type="protein sequence ID" value="KAH6590060.1"/>
    <property type="molecule type" value="Genomic_DNA"/>
</dbReference>
<dbReference type="Pfam" id="PF03572">
    <property type="entry name" value="Peptidase_S41"/>
    <property type="match status" value="1"/>
</dbReference>
<dbReference type="SUPFAM" id="SSF52096">
    <property type="entry name" value="ClpP/crotonase"/>
    <property type="match status" value="1"/>
</dbReference>
<dbReference type="Proteomes" id="UP001648503">
    <property type="component" value="Unassembled WGS sequence"/>
</dbReference>
<proteinExistence type="predicted"/>
<gene>
    <name evidence="3" type="ORF">BASA50_009761</name>
</gene>
<feature type="signal peptide" evidence="1">
    <location>
        <begin position="1"/>
        <end position="21"/>
    </location>
</feature>
<feature type="chain" id="PRO_5045199367" description="Tail specific protease domain-containing protein" evidence="1">
    <location>
        <begin position="22"/>
        <end position="863"/>
    </location>
</feature>
<feature type="domain" description="Tail specific protease" evidence="2">
    <location>
        <begin position="335"/>
        <end position="507"/>
    </location>
</feature>
<dbReference type="InterPro" id="IPR029045">
    <property type="entry name" value="ClpP/crotonase-like_dom_sf"/>
</dbReference>
<reference evidence="3 4" key="1">
    <citation type="submission" date="2021-02" db="EMBL/GenBank/DDBJ databases">
        <title>Variation within the Batrachochytrium salamandrivorans European outbreak.</title>
        <authorList>
            <person name="Kelly M."/>
            <person name="Pasmans F."/>
            <person name="Shea T.P."/>
            <person name="Munoz J.F."/>
            <person name="Carranza S."/>
            <person name="Cuomo C.A."/>
            <person name="Martel A."/>
        </authorList>
    </citation>
    <scope>NUCLEOTIDE SEQUENCE [LARGE SCALE GENOMIC DNA]</scope>
    <source>
        <strain evidence="3 4">AMFP18/2</strain>
    </source>
</reference>
<evidence type="ECO:0000259" key="2">
    <source>
        <dbReference type="Pfam" id="PF03572"/>
    </source>
</evidence>
<accession>A0ABQ8F0U6</accession>
<evidence type="ECO:0000313" key="4">
    <source>
        <dbReference type="Proteomes" id="UP001648503"/>
    </source>
</evidence>
<dbReference type="PANTHER" id="PTHR32060">
    <property type="entry name" value="TAIL-SPECIFIC PROTEASE"/>
    <property type="match status" value="1"/>
</dbReference>
<keyword evidence="4" id="KW-1185">Reference proteome</keyword>
<keyword evidence="1" id="KW-0732">Signal</keyword>
<dbReference type="PANTHER" id="PTHR32060:SF22">
    <property type="entry name" value="CARBOXYL-TERMINAL-PROCESSING PEPTIDASE 3, CHLOROPLASTIC"/>
    <property type="match status" value="1"/>
</dbReference>
<protein>
    <recommendedName>
        <fullName evidence="2">Tail specific protease domain-containing protein</fullName>
    </recommendedName>
</protein>
<sequence>MKVSFVSILATAAIVISTVQCTSYNLWSTERQSGRVKCIPYTQKQRESVMGNVDRMMKIWVNLDSKQSHYNGNANPYPDLDHFRKTYAGMTHEQFSLGLTTIFNKMRDSHTLFYKAGPYGCFGVSTGLLFKLVDDSLGSSAPPKVRVVGVADVPEIRNLIGKALSPISVGDELLTINGLSFDDWYDQNKFGLGFGSNDSGGYSEAFQYLEGAWGDSNILPEADSITLQLKRMGRSQTVYTTTVPYVSVTNDECWSLSSNLYKELTGTTLPGTPAPTSLRQKRSVLANGAGLPGNSISQRGDATIYKRSYSGSVHFEPTAIDGWSWAIWNNRGKKMGVIRIESFIPILRDTGEETNLIFLILTIRELLVNQLKDTDSVLFDVRDNPGGLGPAADAIIQLFKPDVTASQFRYLKNDVTKDLFYKGPKSTSPWSKAWGATSDTSRYSGFGSPYDSSVSNTFGQAYFNPIGVYTNGACYSACETFSAQIQDYGIGTIFGDDKTTGGGGANVFFSDDDYFTSRPLQYIADPFKANLTEQSSGQKFYTRISIGARQLVRNGNYAGQLVEDDGVKSDVIVRSIVADILPGYKSVSTYDRIANYLGDVAARQAGSKVYFMSEPYDRATSDDSMSIPVVASGVDEITVVYQGETLGSWKGESSAVRQSRDITIKTPKGLHSHLITFIGKKQGKQMFKTHRELVRIAASNDRVNMMTAKSHTVSGPSSSTGVYNFGSTSQKDGWSFNNGKWTIGDGVSDYSGYTSSTIRVWLSAPVGSKISVSLNAVVDTYEHDGYFSLDMMDDSGELFPVLSSTSDDGSIQYRSITGRNRVIDGTYSFTVTTENFALSMDFVSYITEAPFSVKLNSMVITKD</sequence>
<comment type="caution">
    <text evidence="3">The sequence shown here is derived from an EMBL/GenBank/DDBJ whole genome shotgun (WGS) entry which is preliminary data.</text>
</comment>
<evidence type="ECO:0000256" key="1">
    <source>
        <dbReference type="SAM" id="SignalP"/>
    </source>
</evidence>
<dbReference type="InterPro" id="IPR005151">
    <property type="entry name" value="Tail-specific_protease"/>
</dbReference>
<evidence type="ECO:0000313" key="3">
    <source>
        <dbReference type="EMBL" id="KAH6590060.1"/>
    </source>
</evidence>